<dbReference type="KEGG" id="dpx:DAPPUDRAFT_270211"/>
<evidence type="ECO:0000313" key="2">
    <source>
        <dbReference type="EMBL" id="EFX62560.1"/>
    </source>
</evidence>
<dbReference type="Proteomes" id="UP000000305">
    <property type="component" value="Unassembled WGS sequence"/>
</dbReference>
<evidence type="ECO:0008006" key="4">
    <source>
        <dbReference type="Google" id="ProtNLM"/>
    </source>
</evidence>
<dbReference type="EMBL" id="GL733513">
    <property type="protein sequence ID" value="EFX62560.1"/>
    <property type="molecule type" value="Genomic_DNA"/>
</dbReference>
<dbReference type="InterPro" id="IPR027417">
    <property type="entry name" value="P-loop_NTPase"/>
</dbReference>
<accession>E9I0C0</accession>
<keyword evidence="3" id="KW-1185">Reference proteome</keyword>
<sequence>MQLTGNEITGLISNEWLGKGIDLADGQSLEKFLYVFDTKFQKTFQKEGLKVPFQHRDTQRVAIMTLLTDYTETKFTESPKGTLVQVATGEGKSLIVAGVAITFTLSRLPSADKNKKRNKVDVITSNKILTYRDSHY</sequence>
<dbReference type="KEGG" id="dpx:DAPPUDRAFT_270675"/>
<evidence type="ECO:0000313" key="3">
    <source>
        <dbReference type="Proteomes" id="UP000000305"/>
    </source>
</evidence>
<reference evidence="2 3" key="1">
    <citation type="journal article" date="2011" name="Science">
        <title>The ecoresponsive genome of Daphnia pulex.</title>
        <authorList>
            <person name="Colbourne J.K."/>
            <person name="Pfrender M.E."/>
            <person name="Gilbert D."/>
            <person name="Thomas W.K."/>
            <person name="Tucker A."/>
            <person name="Oakley T.H."/>
            <person name="Tokishita S."/>
            <person name="Aerts A."/>
            <person name="Arnold G.J."/>
            <person name="Basu M.K."/>
            <person name="Bauer D.J."/>
            <person name="Caceres C.E."/>
            <person name="Carmel L."/>
            <person name="Casola C."/>
            <person name="Choi J.H."/>
            <person name="Detter J.C."/>
            <person name="Dong Q."/>
            <person name="Dusheyko S."/>
            <person name="Eads B.D."/>
            <person name="Frohlich T."/>
            <person name="Geiler-Samerotte K.A."/>
            <person name="Gerlach D."/>
            <person name="Hatcher P."/>
            <person name="Jogdeo S."/>
            <person name="Krijgsveld J."/>
            <person name="Kriventseva E.V."/>
            <person name="Kultz D."/>
            <person name="Laforsch C."/>
            <person name="Lindquist E."/>
            <person name="Lopez J."/>
            <person name="Manak J.R."/>
            <person name="Muller J."/>
            <person name="Pangilinan J."/>
            <person name="Patwardhan R.P."/>
            <person name="Pitluck S."/>
            <person name="Pritham E.J."/>
            <person name="Rechtsteiner A."/>
            <person name="Rho M."/>
            <person name="Rogozin I.B."/>
            <person name="Sakarya O."/>
            <person name="Salamov A."/>
            <person name="Schaack S."/>
            <person name="Shapiro H."/>
            <person name="Shiga Y."/>
            <person name="Skalitzky C."/>
            <person name="Smith Z."/>
            <person name="Souvorov A."/>
            <person name="Sung W."/>
            <person name="Tang Z."/>
            <person name="Tsuchiya D."/>
            <person name="Tu H."/>
            <person name="Vos H."/>
            <person name="Wang M."/>
            <person name="Wolf Y.I."/>
            <person name="Yamagata H."/>
            <person name="Yamada T."/>
            <person name="Ye Y."/>
            <person name="Shaw J.R."/>
            <person name="Andrews J."/>
            <person name="Crease T.J."/>
            <person name="Tang H."/>
            <person name="Lucas S.M."/>
            <person name="Robertson H.M."/>
            <person name="Bork P."/>
            <person name="Koonin E.V."/>
            <person name="Zdobnov E.M."/>
            <person name="Grigoriev I.V."/>
            <person name="Lynch M."/>
            <person name="Boore J.L."/>
        </authorList>
    </citation>
    <scope>NUCLEOTIDE SEQUENCE [LARGE SCALE GENOMIC DNA]</scope>
</reference>
<dbReference type="Gene3D" id="3.40.50.300">
    <property type="entry name" value="P-loop containing nucleotide triphosphate hydrolases"/>
    <property type="match status" value="1"/>
</dbReference>
<name>E9I0C0_DAPPU</name>
<organism evidence="2 3">
    <name type="scientific">Daphnia pulex</name>
    <name type="common">Water flea</name>
    <dbReference type="NCBI Taxonomy" id="6669"/>
    <lineage>
        <taxon>Eukaryota</taxon>
        <taxon>Metazoa</taxon>
        <taxon>Ecdysozoa</taxon>
        <taxon>Arthropoda</taxon>
        <taxon>Crustacea</taxon>
        <taxon>Branchiopoda</taxon>
        <taxon>Diplostraca</taxon>
        <taxon>Cladocera</taxon>
        <taxon>Anomopoda</taxon>
        <taxon>Daphniidae</taxon>
        <taxon>Daphnia</taxon>
    </lineage>
</organism>
<dbReference type="HOGENOM" id="CLU_1877502_0_0_1"/>
<proteinExistence type="predicted"/>
<dbReference type="OrthoDB" id="10067052at2759"/>
<dbReference type="EMBL" id="GL733703">
    <property type="protein sequence ID" value="EFX62289.1"/>
    <property type="molecule type" value="Genomic_DNA"/>
</dbReference>
<dbReference type="SUPFAM" id="SSF52540">
    <property type="entry name" value="P-loop containing nucleoside triphosphate hydrolases"/>
    <property type="match status" value="1"/>
</dbReference>
<gene>
    <name evidence="2" type="ORF">DAPPUDRAFT_270211</name>
    <name evidence="1" type="ORF">DAPPUDRAFT_270675</name>
</gene>
<evidence type="ECO:0000313" key="1">
    <source>
        <dbReference type="EMBL" id="EFX62289.1"/>
    </source>
</evidence>
<dbReference type="AlphaFoldDB" id="E9I0C0"/>
<protein>
    <recommendedName>
        <fullName evidence="4">SecA family profile domain-containing protein</fullName>
    </recommendedName>
</protein>